<dbReference type="EMBL" id="JACICC010000003">
    <property type="protein sequence ID" value="MBB3809352.1"/>
    <property type="molecule type" value="Genomic_DNA"/>
</dbReference>
<keyword evidence="2" id="KW-1185">Reference proteome</keyword>
<evidence type="ECO:0000313" key="2">
    <source>
        <dbReference type="Proteomes" id="UP000537592"/>
    </source>
</evidence>
<organism evidence="1 2">
    <name type="scientific">Pseudochelatococcus contaminans</name>
    <dbReference type="NCBI Taxonomy" id="1538103"/>
    <lineage>
        <taxon>Bacteria</taxon>
        <taxon>Pseudomonadati</taxon>
        <taxon>Pseudomonadota</taxon>
        <taxon>Alphaproteobacteria</taxon>
        <taxon>Hyphomicrobiales</taxon>
        <taxon>Chelatococcaceae</taxon>
        <taxon>Pseudochelatococcus</taxon>
    </lineage>
</organism>
<name>A0A7W5Z3E3_9HYPH</name>
<comment type="caution">
    <text evidence="1">The sequence shown here is derived from an EMBL/GenBank/DDBJ whole genome shotgun (WGS) entry which is preliminary data.</text>
</comment>
<dbReference type="AlphaFoldDB" id="A0A7W5Z3E3"/>
<evidence type="ECO:0000313" key="1">
    <source>
        <dbReference type="EMBL" id="MBB3809352.1"/>
    </source>
</evidence>
<dbReference type="Proteomes" id="UP000537592">
    <property type="component" value="Unassembled WGS sequence"/>
</dbReference>
<reference evidence="1 2" key="1">
    <citation type="submission" date="2020-08" db="EMBL/GenBank/DDBJ databases">
        <title>Genomic Encyclopedia of Type Strains, Phase IV (KMG-IV): sequencing the most valuable type-strain genomes for metagenomic binning, comparative biology and taxonomic classification.</title>
        <authorList>
            <person name="Goeker M."/>
        </authorList>
    </citation>
    <scope>NUCLEOTIDE SEQUENCE [LARGE SCALE GENOMIC DNA]</scope>
    <source>
        <strain evidence="1 2">DSM 28760</strain>
    </source>
</reference>
<dbReference type="InterPro" id="IPR040442">
    <property type="entry name" value="Pyrv_kinase-like_dom_sf"/>
</dbReference>
<dbReference type="GO" id="GO:0008816">
    <property type="term" value="F:citryl-CoA lyase activity"/>
    <property type="evidence" value="ECO:0007669"/>
    <property type="project" value="UniProtKB-EC"/>
</dbReference>
<dbReference type="Gene3D" id="3.20.20.60">
    <property type="entry name" value="Phosphoenolpyruvate-binding domains"/>
    <property type="match status" value="1"/>
</dbReference>
<keyword evidence="1" id="KW-0456">Lyase</keyword>
<dbReference type="RefSeq" id="WP_183751394.1">
    <property type="nucleotide sequence ID" value="NZ_JACICC010000003.1"/>
</dbReference>
<dbReference type="EC" id="4.1.3.34" evidence="1"/>
<dbReference type="SUPFAM" id="SSF51621">
    <property type="entry name" value="Phosphoenolpyruvate/pyruvate domain"/>
    <property type="match status" value="1"/>
</dbReference>
<sequence length="225" mass="23207">MKKFPRPSLRSLLYLDAPAAAEAIASTEADALIVDLAPKATGGEAARAIVDAAPDRLPVFARINSLTAGQLAADVAIAMSFRPFGIILPDIANVIDIEELGAHLRVSEAELGLADGGTRILPTIGLPAGALAFTAGSQLPQRVAALVWEWPGSSFGERLNDAATLSRSLTVLAASRHNVPAIAALPLISDAGEAFKTACSAACFEGISGVIVRSEAQARVANTIF</sequence>
<protein>
    <submittedName>
        <fullName evidence="1">Citrate lyase subunit beta/citryl-CoA lyase</fullName>
        <ecNumber evidence="1">4.1.3.34</ecNumber>
    </submittedName>
</protein>
<accession>A0A7W5Z3E3</accession>
<dbReference type="InterPro" id="IPR015813">
    <property type="entry name" value="Pyrv/PenolPyrv_kinase-like_dom"/>
</dbReference>
<gene>
    <name evidence="1" type="ORF">FHS81_001434</name>
</gene>
<proteinExistence type="predicted"/>